<name>A0ACC1QL28_9HYPO</name>
<organism evidence="1 2">
    <name type="scientific">Lecanicillium saksenae</name>
    <dbReference type="NCBI Taxonomy" id="468837"/>
    <lineage>
        <taxon>Eukaryota</taxon>
        <taxon>Fungi</taxon>
        <taxon>Dikarya</taxon>
        <taxon>Ascomycota</taxon>
        <taxon>Pezizomycotina</taxon>
        <taxon>Sordariomycetes</taxon>
        <taxon>Hypocreomycetidae</taxon>
        <taxon>Hypocreales</taxon>
        <taxon>Cordycipitaceae</taxon>
        <taxon>Lecanicillium</taxon>
    </lineage>
</organism>
<accession>A0ACC1QL28</accession>
<dbReference type="Proteomes" id="UP001148737">
    <property type="component" value="Unassembled WGS sequence"/>
</dbReference>
<reference evidence="1" key="1">
    <citation type="submission" date="2022-07" db="EMBL/GenBank/DDBJ databases">
        <title>Genome Sequence of Lecanicillium saksenae.</title>
        <authorList>
            <person name="Buettner E."/>
        </authorList>
    </citation>
    <scope>NUCLEOTIDE SEQUENCE</scope>
    <source>
        <strain evidence="1">VT-O1</strain>
    </source>
</reference>
<proteinExistence type="predicted"/>
<evidence type="ECO:0000313" key="1">
    <source>
        <dbReference type="EMBL" id="KAJ3481973.1"/>
    </source>
</evidence>
<sequence>MTHVKAGQRRRAKAPKVRTGCRTCNRADAFIFGLSLGGFGVFASPTAARPIAEPIGWSIIMHANTMLTTCYFSRRVKCDEAQPECQRCISTGRKCEGYEPQPETKPIRFVTLMQLTYPPNEMRSFQYFQEKTLSQLFTFIQEDIWTSHIVQTANMDQGIWHSVIAFSSFHENFVRHGHSGPENHDRFALKQYNMSIQSILGSVRNSSNAHIHLISCILFICIEVLRGRTITVLQLLITGYAILREERMRAYSPHSESSAPSSHDRDVLFTAADIFLTRIATQAYLLVKRVDANLATLVSEILDFEQFAWKEQPTFHTLNSAQHALSTLRLELETYHQSGVGMVPIKLGWWLSAFKQFKTEHADQLASPEAKRAIALLELQRRYVGVETAVFDGLPGLEEDTLRWDAHTDTFREMLHYAEAATDFDSQPDSAAANTIASAATSTRKSPQFHMHTGVVPVLYGIIHKCRDPAIRRRAVTLLARSQRLEGVWDSQAVLAFALKAMAIEEKGRIPASAAEIPADARVRRIVVLPVHEGEYSQANPRSYMIGYQVDHDWAWEHGSNLLSTSPS</sequence>
<dbReference type="EMBL" id="JANAKD010001216">
    <property type="protein sequence ID" value="KAJ3481973.1"/>
    <property type="molecule type" value="Genomic_DNA"/>
</dbReference>
<evidence type="ECO:0000313" key="2">
    <source>
        <dbReference type="Proteomes" id="UP001148737"/>
    </source>
</evidence>
<protein>
    <submittedName>
        <fullName evidence="1">Uncharacterized protein</fullName>
    </submittedName>
</protein>
<keyword evidence="2" id="KW-1185">Reference proteome</keyword>
<comment type="caution">
    <text evidence="1">The sequence shown here is derived from an EMBL/GenBank/DDBJ whole genome shotgun (WGS) entry which is preliminary data.</text>
</comment>
<gene>
    <name evidence="1" type="ORF">NLG97_g7692</name>
</gene>